<evidence type="ECO:0000259" key="8">
    <source>
        <dbReference type="PROSITE" id="PS50850"/>
    </source>
</evidence>
<dbReference type="Pfam" id="PF05977">
    <property type="entry name" value="MFS_3"/>
    <property type="match status" value="1"/>
</dbReference>
<dbReference type="Gene3D" id="1.20.1250.20">
    <property type="entry name" value="MFS general substrate transporter like domains"/>
    <property type="match status" value="1"/>
</dbReference>
<dbReference type="PROSITE" id="PS50850">
    <property type="entry name" value="MFS"/>
    <property type="match status" value="1"/>
</dbReference>
<dbReference type="RefSeq" id="WP_419192514.1">
    <property type="nucleotide sequence ID" value="NZ_CP036279.1"/>
</dbReference>
<feature type="domain" description="Major facilitator superfamily (MFS) profile" evidence="8">
    <location>
        <begin position="6"/>
        <end position="400"/>
    </location>
</feature>
<dbReference type="SUPFAM" id="SSF103473">
    <property type="entry name" value="MFS general substrate transporter"/>
    <property type="match status" value="1"/>
</dbReference>
<dbReference type="Proteomes" id="UP000317093">
    <property type="component" value="Chromosome"/>
</dbReference>
<proteinExistence type="predicted"/>
<evidence type="ECO:0000256" key="1">
    <source>
        <dbReference type="ARBA" id="ARBA00004651"/>
    </source>
</evidence>
<feature type="transmembrane region" description="Helical" evidence="7">
    <location>
        <begin position="286"/>
        <end position="303"/>
    </location>
</feature>
<evidence type="ECO:0000256" key="3">
    <source>
        <dbReference type="ARBA" id="ARBA00022475"/>
    </source>
</evidence>
<reference evidence="9 10" key="1">
    <citation type="submission" date="2019-02" db="EMBL/GenBank/DDBJ databases">
        <title>Deep-cultivation of Planctomycetes and their phenomic and genomic characterization uncovers novel biology.</title>
        <authorList>
            <person name="Wiegand S."/>
            <person name="Jogler M."/>
            <person name="Boedeker C."/>
            <person name="Pinto D."/>
            <person name="Vollmers J."/>
            <person name="Rivas-Marin E."/>
            <person name="Kohn T."/>
            <person name="Peeters S.H."/>
            <person name="Heuer A."/>
            <person name="Rast P."/>
            <person name="Oberbeckmann S."/>
            <person name="Bunk B."/>
            <person name="Jeske O."/>
            <person name="Meyerdierks A."/>
            <person name="Storesund J.E."/>
            <person name="Kallscheuer N."/>
            <person name="Luecker S."/>
            <person name="Lage O.M."/>
            <person name="Pohl T."/>
            <person name="Merkel B.J."/>
            <person name="Hornburger P."/>
            <person name="Mueller R.-W."/>
            <person name="Bruemmer F."/>
            <person name="Labrenz M."/>
            <person name="Spormann A.M."/>
            <person name="Op den Camp H."/>
            <person name="Overmann J."/>
            <person name="Amann R."/>
            <person name="Jetten M.S.M."/>
            <person name="Mascher T."/>
            <person name="Medema M.H."/>
            <person name="Devos D.P."/>
            <person name="Kaster A.-K."/>
            <person name="Ovreas L."/>
            <person name="Rohde M."/>
            <person name="Galperin M.Y."/>
            <person name="Jogler C."/>
        </authorList>
    </citation>
    <scope>NUCLEOTIDE SEQUENCE [LARGE SCALE GENOMIC DNA]</scope>
    <source>
        <strain evidence="9 10">Pan216</strain>
    </source>
</reference>
<evidence type="ECO:0000256" key="5">
    <source>
        <dbReference type="ARBA" id="ARBA00022989"/>
    </source>
</evidence>
<feature type="transmembrane region" description="Helical" evidence="7">
    <location>
        <begin position="258"/>
        <end position="279"/>
    </location>
</feature>
<dbReference type="InterPro" id="IPR036259">
    <property type="entry name" value="MFS_trans_sf"/>
</dbReference>
<keyword evidence="5 7" id="KW-1133">Transmembrane helix</keyword>
<feature type="transmembrane region" description="Helical" evidence="7">
    <location>
        <begin position="349"/>
        <end position="372"/>
    </location>
</feature>
<keyword evidence="10" id="KW-1185">Reference proteome</keyword>
<protein>
    <submittedName>
        <fullName evidence="9">Enterobactin exporter EntS</fullName>
    </submittedName>
</protein>
<name>A0A518B568_9BACT</name>
<feature type="transmembrane region" description="Helical" evidence="7">
    <location>
        <begin position="12"/>
        <end position="33"/>
    </location>
</feature>
<feature type="transmembrane region" description="Helical" evidence="7">
    <location>
        <begin position="378"/>
        <end position="397"/>
    </location>
</feature>
<evidence type="ECO:0000256" key="6">
    <source>
        <dbReference type="ARBA" id="ARBA00023136"/>
    </source>
</evidence>
<keyword evidence="3" id="KW-1003">Cell membrane</keyword>
<accession>A0A518B568</accession>
<dbReference type="GO" id="GO:0022857">
    <property type="term" value="F:transmembrane transporter activity"/>
    <property type="evidence" value="ECO:0007669"/>
    <property type="project" value="InterPro"/>
</dbReference>
<dbReference type="PANTHER" id="PTHR23513:SF11">
    <property type="entry name" value="STAPHYLOFERRIN A TRANSPORTER"/>
    <property type="match status" value="1"/>
</dbReference>
<feature type="transmembrane region" description="Helical" evidence="7">
    <location>
        <begin position="45"/>
        <end position="65"/>
    </location>
</feature>
<evidence type="ECO:0000256" key="7">
    <source>
        <dbReference type="SAM" id="Phobius"/>
    </source>
</evidence>
<dbReference type="InterPro" id="IPR020846">
    <property type="entry name" value="MFS_dom"/>
</dbReference>
<dbReference type="EMBL" id="CP036279">
    <property type="protein sequence ID" value="QDU62114.1"/>
    <property type="molecule type" value="Genomic_DNA"/>
</dbReference>
<sequence length="408" mass="44336">MQWAPSLGHQAFRYFLIGHAFTTLGFWMQHAAVQWYVHQLTNSELWLGMIGVASSLPIVLFSMVGGALADHYPKRRVLLTSQTIGLFVMITFTATVWVEPASVRPWTVLGFVSLLGTVRAFEIPTRQSFIVEMVGKSHLLSAIALNSAVFNGGRLVGPMIFGIVYFVADIPTCFLLYGLTFLAMPIALLMMKLPDERRGDPSHARHGEFFVGFRTIWADRRLLCLFFVLSLVLISGGAYLTLMPALTRKTLGLGEWGYSTLLMCNGLGALLGSIAVASLHRVESRRAMILIGIALLGGGLTLLSFSTWLPVACVAMIITGTGWVAFLASANSTIQLSVDDAIRGRVMSVWVLAFGLSNPTGAYLAGWIASTIGTPTTIFFSGIACLAATLLSWRLLLRQSVEPPAEVS</sequence>
<keyword evidence="2" id="KW-0813">Transport</keyword>
<dbReference type="KEGG" id="knv:Pan216_29800"/>
<feature type="transmembrane region" description="Helical" evidence="7">
    <location>
        <begin position="309"/>
        <end position="328"/>
    </location>
</feature>
<comment type="subcellular location">
    <subcellularLocation>
        <location evidence="1">Cell membrane</location>
        <topology evidence="1">Multi-pass membrane protein</topology>
    </subcellularLocation>
</comment>
<dbReference type="GO" id="GO:0005886">
    <property type="term" value="C:plasma membrane"/>
    <property type="evidence" value="ECO:0007669"/>
    <property type="project" value="UniProtKB-SubCell"/>
</dbReference>
<keyword evidence="4 7" id="KW-0812">Transmembrane</keyword>
<gene>
    <name evidence="9" type="ORF">Pan216_29800</name>
</gene>
<evidence type="ECO:0000256" key="4">
    <source>
        <dbReference type="ARBA" id="ARBA00022692"/>
    </source>
</evidence>
<feature type="transmembrane region" description="Helical" evidence="7">
    <location>
        <begin position="222"/>
        <end position="246"/>
    </location>
</feature>
<feature type="transmembrane region" description="Helical" evidence="7">
    <location>
        <begin position="77"/>
        <end position="97"/>
    </location>
</feature>
<evidence type="ECO:0000256" key="2">
    <source>
        <dbReference type="ARBA" id="ARBA00022448"/>
    </source>
</evidence>
<evidence type="ECO:0000313" key="9">
    <source>
        <dbReference type="EMBL" id="QDU62114.1"/>
    </source>
</evidence>
<dbReference type="InterPro" id="IPR010290">
    <property type="entry name" value="TM_effector"/>
</dbReference>
<organism evidence="9 10">
    <name type="scientific">Kolteria novifilia</name>
    <dbReference type="NCBI Taxonomy" id="2527975"/>
    <lineage>
        <taxon>Bacteria</taxon>
        <taxon>Pseudomonadati</taxon>
        <taxon>Planctomycetota</taxon>
        <taxon>Planctomycetia</taxon>
        <taxon>Kolteriales</taxon>
        <taxon>Kolteriaceae</taxon>
        <taxon>Kolteria</taxon>
    </lineage>
</organism>
<evidence type="ECO:0000313" key="10">
    <source>
        <dbReference type="Proteomes" id="UP000317093"/>
    </source>
</evidence>
<dbReference type="PANTHER" id="PTHR23513">
    <property type="entry name" value="INTEGRAL MEMBRANE EFFLUX PROTEIN-RELATED"/>
    <property type="match status" value="1"/>
</dbReference>
<dbReference type="CDD" id="cd06173">
    <property type="entry name" value="MFS_MefA_like"/>
    <property type="match status" value="1"/>
</dbReference>
<keyword evidence="6 7" id="KW-0472">Membrane</keyword>
<dbReference type="AlphaFoldDB" id="A0A518B568"/>